<reference evidence="1 2" key="1">
    <citation type="submission" date="2015-07" db="EMBL/GenBank/DDBJ databases">
        <authorList>
            <person name="Ju K.-S."/>
            <person name="Doroghazi J.R."/>
            <person name="Metcalf W.W."/>
        </authorList>
    </citation>
    <scope>NUCLEOTIDE SEQUENCE [LARGE SCALE GENOMIC DNA]</scope>
    <source>
        <strain evidence="1 2">NRRL B-3589</strain>
    </source>
</reference>
<accession>A0ABR5IXE6</accession>
<organism evidence="1 2">
    <name type="scientific">Streptomyces varsoviensis</name>
    <dbReference type="NCBI Taxonomy" id="67373"/>
    <lineage>
        <taxon>Bacteria</taxon>
        <taxon>Bacillati</taxon>
        <taxon>Actinomycetota</taxon>
        <taxon>Actinomycetes</taxon>
        <taxon>Kitasatosporales</taxon>
        <taxon>Streptomycetaceae</taxon>
        <taxon>Streptomyces</taxon>
    </lineage>
</organism>
<dbReference type="SUPFAM" id="SSF51412">
    <property type="entry name" value="Inosine monophosphate dehydrogenase (IMPDH)"/>
    <property type="match status" value="1"/>
</dbReference>
<gene>
    <name evidence="1" type="ORF">ADK38_34510</name>
</gene>
<dbReference type="InterPro" id="IPR013785">
    <property type="entry name" value="Aldolase_TIM"/>
</dbReference>
<dbReference type="EMBL" id="LGUT01003174">
    <property type="protein sequence ID" value="KOG85825.1"/>
    <property type="molecule type" value="Genomic_DNA"/>
</dbReference>
<evidence type="ECO:0000313" key="2">
    <source>
        <dbReference type="Proteomes" id="UP000037020"/>
    </source>
</evidence>
<protein>
    <submittedName>
        <fullName evidence="1">Uncharacterized protein</fullName>
    </submittedName>
</protein>
<keyword evidence="2" id="KW-1185">Reference proteome</keyword>
<feature type="non-terminal residue" evidence="1">
    <location>
        <position position="168"/>
    </location>
</feature>
<dbReference type="Gene3D" id="3.20.20.70">
    <property type="entry name" value="Aldolase class I"/>
    <property type="match status" value="1"/>
</dbReference>
<comment type="caution">
    <text evidence="1">The sequence shown here is derived from an EMBL/GenBank/DDBJ whole genome shotgun (WGS) entry which is preliminary data.</text>
</comment>
<proteinExistence type="predicted"/>
<evidence type="ECO:0000313" key="1">
    <source>
        <dbReference type="EMBL" id="KOG85825.1"/>
    </source>
</evidence>
<name>A0ABR5IXE6_9ACTN</name>
<dbReference type="Proteomes" id="UP000037020">
    <property type="component" value="Unassembled WGS sequence"/>
</dbReference>
<sequence length="168" mass="17606">MVNPVHRPSPRLTAAACAAGALGVLELPADAPALAAELLARTDLWSPSRRPFGVRVRPNCPISAADLPDRAEFVLLADPARRPDELPGRRVLAEVTDLAEAVRAVEAGAWGLIARGNECGGRVGELSTFVLLQQLLGSTRIDVPVWAWGGIGARTAAAAVTLSLIHIS</sequence>